<evidence type="ECO:0000313" key="3">
    <source>
        <dbReference type="Proteomes" id="UP001597532"/>
    </source>
</evidence>
<accession>A0ABW5VCS6</accession>
<evidence type="ECO:0000313" key="2">
    <source>
        <dbReference type="EMBL" id="MFD2789105.1"/>
    </source>
</evidence>
<gene>
    <name evidence="2" type="ORF">ACFS1K_04960</name>
</gene>
<feature type="transmembrane region" description="Helical" evidence="1">
    <location>
        <begin position="115"/>
        <end position="136"/>
    </location>
</feature>
<feature type="transmembrane region" description="Helical" evidence="1">
    <location>
        <begin position="353"/>
        <end position="374"/>
    </location>
</feature>
<protein>
    <submittedName>
        <fullName evidence="2">NRAMP family divalent metal transporter</fullName>
    </submittedName>
</protein>
<dbReference type="RefSeq" id="WP_251808921.1">
    <property type="nucleotide sequence ID" value="NZ_CP166679.1"/>
</dbReference>
<keyword evidence="3" id="KW-1185">Reference proteome</keyword>
<feature type="transmembrane region" description="Helical" evidence="1">
    <location>
        <begin position="327"/>
        <end position="347"/>
    </location>
</feature>
<comment type="caution">
    <text evidence="2">The sequence shown here is derived from an EMBL/GenBank/DDBJ whole genome shotgun (WGS) entry which is preliminary data.</text>
</comment>
<keyword evidence="1" id="KW-0812">Transmembrane</keyword>
<feature type="transmembrane region" description="Helical" evidence="1">
    <location>
        <begin position="394"/>
        <end position="415"/>
    </location>
</feature>
<reference evidence="3" key="1">
    <citation type="journal article" date="2019" name="Int. J. Syst. Evol. Microbiol.">
        <title>The Global Catalogue of Microorganisms (GCM) 10K type strain sequencing project: providing services to taxonomists for standard genome sequencing and annotation.</title>
        <authorList>
            <consortium name="The Broad Institute Genomics Platform"/>
            <consortium name="The Broad Institute Genome Sequencing Center for Infectious Disease"/>
            <person name="Wu L."/>
            <person name="Ma J."/>
        </authorList>
    </citation>
    <scope>NUCLEOTIDE SEQUENCE [LARGE SCALE GENOMIC DNA]</scope>
    <source>
        <strain evidence="3">KCTC 52924</strain>
    </source>
</reference>
<feature type="transmembrane region" description="Helical" evidence="1">
    <location>
        <begin position="233"/>
        <end position="253"/>
    </location>
</feature>
<evidence type="ECO:0000256" key="1">
    <source>
        <dbReference type="SAM" id="Phobius"/>
    </source>
</evidence>
<keyword evidence="1" id="KW-0472">Membrane</keyword>
<dbReference type="Proteomes" id="UP001597532">
    <property type="component" value="Unassembled WGS sequence"/>
</dbReference>
<feature type="transmembrane region" description="Helical" evidence="1">
    <location>
        <begin position="186"/>
        <end position="212"/>
    </location>
</feature>
<feature type="transmembrane region" description="Helical" evidence="1">
    <location>
        <begin position="281"/>
        <end position="306"/>
    </location>
</feature>
<keyword evidence="1" id="KW-1133">Transmembrane helix</keyword>
<sequence>MSALKKLIKNLGPGLLFASMAIGTSHLVLSTKAGAQYGWIMIIPIILANVLKYPFFEFGVRYTNITDKTLIEGYLNRGMPYLIFYAIITFITTFTILAALYVVTAGLLINLFQLPHISVSMAAGGLFILISILLILGRYRFLEISLKYVVTILFVALLATTVLVIMNGKVATAPNFIAPPILNELGILFLIGLMGWMPTTVEASSWISLWTVEKFKLSRKKPSLKEALAEFKFGYFITALLAVFFLLIGWYTLYGTQTELSGNAVIFADQLVQIFTNSIGAWAYALIAISAFATMFSTCMTAHDAISRVSVDTLGLLLPKVEGIKKIGIPIAIILLAIINFVVITIFSANMGLLIAIATFVSFVVAPIIGYMNLKNVMSHEIPEIYRPKRNLQILTYTGIVFLSLFSIYYCWMVLF</sequence>
<feature type="transmembrane region" description="Helical" evidence="1">
    <location>
        <begin position="148"/>
        <end position="166"/>
    </location>
</feature>
<feature type="transmembrane region" description="Helical" evidence="1">
    <location>
        <begin position="40"/>
        <end position="60"/>
    </location>
</feature>
<organism evidence="2 3">
    <name type="scientific">Arenibacter antarcticus</name>
    <dbReference type="NCBI Taxonomy" id="2040469"/>
    <lineage>
        <taxon>Bacteria</taxon>
        <taxon>Pseudomonadati</taxon>
        <taxon>Bacteroidota</taxon>
        <taxon>Flavobacteriia</taxon>
        <taxon>Flavobacteriales</taxon>
        <taxon>Flavobacteriaceae</taxon>
        <taxon>Arenibacter</taxon>
    </lineage>
</organism>
<dbReference type="EMBL" id="JBHUOK010000008">
    <property type="protein sequence ID" value="MFD2789105.1"/>
    <property type="molecule type" value="Genomic_DNA"/>
</dbReference>
<name>A0ABW5VCS6_9FLAO</name>
<proteinExistence type="predicted"/>
<feature type="transmembrane region" description="Helical" evidence="1">
    <location>
        <begin position="81"/>
        <end position="109"/>
    </location>
</feature>